<feature type="signal peptide" evidence="3">
    <location>
        <begin position="1"/>
        <end position="26"/>
    </location>
</feature>
<keyword evidence="6" id="KW-1185">Reference proteome</keyword>
<dbReference type="InterPro" id="IPR002018">
    <property type="entry name" value="CarbesteraseB"/>
</dbReference>
<dbReference type="PANTHER" id="PTHR11559">
    <property type="entry name" value="CARBOXYLESTERASE"/>
    <property type="match status" value="1"/>
</dbReference>
<dbReference type="EMBL" id="MTBP01000003">
    <property type="protein sequence ID" value="POM23148.1"/>
    <property type="molecule type" value="Genomic_DNA"/>
</dbReference>
<comment type="similarity">
    <text evidence="1 3">Belongs to the type-B carboxylesterase/lipase family.</text>
</comment>
<dbReference type="PROSITE" id="PS00122">
    <property type="entry name" value="CARBOXYLESTERASE_B_1"/>
    <property type="match status" value="1"/>
</dbReference>
<feature type="domain" description="Carboxylesterase type B" evidence="4">
    <location>
        <begin position="28"/>
        <end position="491"/>
    </location>
</feature>
<evidence type="ECO:0000256" key="2">
    <source>
        <dbReference type="ARBA" id="ARBA00022801"/>
    </source>
</evidence>
<evidence type="ECO:0000313" key="5">
    <source>
        <dbReference type="EMBL" id="POM23148.1"/>
    </source>
</evidence>
<keyword evidence="3" id="KW-0732">Signal</keyword>
<dbReference type="EC" id="3.1.1.-" evidence="3"/>
<reference evidence="5 6" key="1">
    <citation type="journal article" date="2017" name="Chemistry">
        <title>Isolation, Biosynthesis and Chemical Modifications of Rubterolones A-F: Rare Tropolone Alkaloids from Actinomadura sp. 5-2.</title>
        <authorList>
            <person name="Guo H."/>
            <person name="Benndorf R."/>
            <person name="Leichnitz D."/>
            <person name="Klassen J.L."/>
            <person name="Vollmers J."/>
            <person name="Gorls H."/>
            <person name="Steinacker M."/>
            <person name="Weigel C."/>
            <person name="Dahse H.M."/>
            <person name="Kaster A.K."/>
            <person name="de Beer Z.W."/>
            <person name="Poulsen M."/>
            <person name="Beemelmanns C."/>
        </authorList>
    </citation>
    <scope>NUCLEOTIDE SEQUENCE [LARGE SCALE GENOMIC DNA]</scope>
    <source>
        <strain evidence="5 6">5-2</strain>
    </source>
</reference>
<keyword evidence="2 3" id="KW-0378">Hydrolase</keyword>
<feature type="chain" id="PRO_5015021824" description="Carboxylic ester hydrolase" evidence="3">
    <location>
        <begin position="27"/>
        <end position="526"/>
    </location>
</feature>
<dbReference type="InterPro" id="IPR019826">
    <property type="entry name" value="Carboxylesterase_B_AS"/>
</dbReference>
<dbReference type="AlphaFoldDB" id="A0A2P4UDM1"/>
<dbReference type="Pfam" id="PF00135">
    <property type="entry name" value="COesterase"/>
    <property type="match status" value="1"/>
</dbReference>
<evidence type="ECO:0000259" key="4">
    <source>
        <dbReference type="Pfam" id="PF00135"/>
    </source>
</evidence>
<dbReference type="RefSeq" id="WP_103564823.1">
    <property type="nucleotide sequence ID" value="NZ_MTBP01000003.1"/>
</dbReference>
<dbReference type="Proteomes" id="UP000242367">
    <property type="component" value="Unassembled WGS sequence"/>
</dbReference>
<dbReference type="InterPro" id="IPR050309">
    <property type="entry name" value="Type-B_Carboxylest/Lipase"/>
</dbReference>
<dbReference type="Gene3D" id="3.40.50.1820">
    <property type="entry name" value="alpha/beta hydrolase"/>
    <property type="match status" value="1"/>
</dbReference>
<dbReference type="GO" id="GO:0016787">
    <property type="term" value="F:hydrolase activity"/>
    <property type="evidence" value="ECO:0007669"/>
    <property type="project" value="UniProtKB-KW"/>
</dbReference>
<dbReference type="InterPro" id="IPR029058">
    <property type="entry name" value="AB_hydrolase_fold"/>
</dbReference>
<dbReference type="SUPFAM" id="SSF53474">
    <property type="entry name" value="alpha/beta-Hydrolases"/>
    <property type="match status" value="1"/>
</dbReference>
<gene>
    <name evidence="5" type="primary">pnbA_2</name>
    <name evidence="5" type="ORF">BTM25_43000</name>
</gene>
<name>A0A2P4UDM1_9ACTN</name>
<proteinExistence type="inferred from homology"/>
<sequence precursor="true">MTRRLLTALTGALLLLAGAVPASADAADVVRIDAGSLRGFTAGGHRAFLGVPYARPPVGALRWKAPERPAAWPGVRDATRYGAICPQPATDFGGAVDTEDCLNLNVYAPTGAETAGLPVIVWLHGGSWAFGDANGDAGGLAEAAHAVVVAVNFRQGLFGNLALESLRTEDPALNYTTQDQQEALRWVARNIGAFGGDPRQVTLMGQSSGSIGVCANYASPAASGLFQRAVLLSGSVCGSEKTYGTTLANATKTGSAFAAKVGCPDGPGQLACLRAKPARELLDAAPFTQGPNTPFFFPQVLDGVVIPDTPVSMIKSGRVPVRPILAGTTSDEGYLFAALGLKANHGVEPTEADYQKLMTEFAGAAAPIATFLYPSWRYGSPLKALSALMGDMLFGCATDTGLQEAAPLAPTYAYLFDDPGAPPILPGLSPASTHAADLPYFFDPKSAAFTPEQTALSAQMSAYLASFVRNGDPATSGQPAWPRYDRTAQHLRHLRPGGPAGTTGPGYLYLGHRCYIWNLVGGFITF</sequence>
<organism evidence="5 6">
    <name type="scientific">Actinomadura rubteroloni</name>
    <dbReference type="NCBI Taxonomy" id="1926885"/>
    <lineage>
        <taxon>Bacteria</taxon>
        <taxon>Bacillati</taxon>
        <taxon>Actinomycetota</taxon>
        <taxon>Actinomycetes</taxon>
        <taxon>Streptosporangiales</taxon>
        <taxon>Thermomonosporaceae</taxon>
        <taxon>Actinomadura</taxon>
    </lineage>
</organism>
<protein>
    <recommendedName>
        <fullName evidence="3">Carboxylic ester hydrolase</fullName>
        <ecNumber evidence="3">3.1.1.-</ecNumber>
    </recommendedName>
</protein>
<evidence type="ECO:0000313" key="6">
    <source>
        <dbReference type="Proteomes" id="UP000242367"/>
    </source>
</evidence>
<comment type="caution">
    <text evidence="5">The sequence shown here is derived from an EMBL/GenBank/DDBJ whole genome shotgun (WGS) entry which is preliminary data.</text>
</comment>
<evidence type="ECO:0000256" key="1">
    <source>
        <dbReference type="ARBA" id="ARBA00005964"/>
    </source>
</evidence>
<accession>A0A2P4UDM1</accession>
<evidence type="ECO:0000256" key="3">
    <source>
        <dbReference type="RuleBase" id="RU361235"/>
    </source>
</evidence>